<keyword evidence="6 8" id="KW-0539">Nucleus</keyword>
<dbReference type="FunFam" id="2.30.30.1040:FF:000001">
    <property type="entry name" value="Auxin response factor"/>
    <property type="match status" value="1"/>
</dbReference>
<dbReference type="GO" id="GO:0003677">
    <property type="term" value="F:DNA binding"/>
    <property type="evidence" value="ECO:0007669"/>
    <property type="project" value="UniProtKB-KW"/>
</dbReference>
<dbReference type="AlphaFoldDB" id="A0AAV7F8N9"/>
<keyword evidence="12" id="KW-1185">Reference proteome</keyword>
<dbReference type="PANTHER" id="PTHR31384:SF183">
    <property type="entry name" value="AUXIN RESPONSE FACTOR"/>
    <property type="match status" value="1"/>
</dbReference>
<dbReference type="InterPro" id="IPR015300">
    <property type="entry name" value="DNA-bd_pseudobarrel_sf"/>
</dbReference>
<dbReference type="PANTHER" id="PTHR31384">
    <property type="entry name" value="AUXIN RESPONSE FACTOR 4-RELATED"/>
    <property type="match status" value="1"/>
</dbReference>
<evidence type="ECO:0000256" key="7">
    <source>
        <dbReference type="ARBA" id="ARBA00023294"/>
    </source>
</evidence>
<dbReference type="Pfam" id="PF02362">
    <property type="entry name" value="B3"/>
    <property type="match status" value="1"/>
</dbReference>
<evidence type="ECO:0000256" key="4">
    <source>
        <dbReference type="ARBA" id="ARBA00023125"/>
    </source>
</evidence>
<dbReference type="InterPro" id="IPR010525">
    <property type="entry name" value="ARF_dom"/>
</dbReference>
<evidence type="ECO:0000256" key="8">
    <source>
        <dbReference type="RuleBase" id="RU004561"/>
    </source>
</evidence>
<sequence>MVSAGDGLKLKGVRPKVKDSDNALSFDEDTLQYSRSQGESDDLYSELWHACAGPLVTVPRVGERVYFFPQGHMEQVEAYTNQGTSQQMPNYNLPSKILCRVVYVQLKAECDSDEVYAQVTLLPEEKQDETSVEKETLPPLAPRSHVYSFCKTLTASDTSTHGGFSVLKRHADECLPALDMSQQPPTQELVAKDLHGVEWRFRHIFRGQPRRHLLTSGWSTFVSLKKLVAGDAFIFLRGENGELRVGVRRAMRQQKSVSTSVISSHTMQIGVLATASHAISTGTMFSVYYRPRTSPSEFIIPYDQYMESIGSGHSIGMRFKMRFEGEEGLEQRFSGTIVGIEDLDPGKWPGSNWRSLKVQWDETCNLARPDRVSPWKIEPFTATSQMPTSLLPRAKKPRPCYLLSPELSSHNKEGSSKSSMEHLSDHEHLGVLQGQEKVALPRSSANDNKPMNVQQPIASQWICHNQLDLERSLYTIPGEQQYYFPSFLAHTSREERRLVSNVGGFHEWHIPTHKAVADSSLNHLGERSGCKVFGVDLGADPPEPFSQHVATSCENGLLGVTTAEASRTTVIESDVLSEPSMTTKSSASSGSGTSLVKPAKSNCISTRSCTKVHKQGTALGRSVDLSKFDGYDELMRELDQMFEFKGELVDSSKGWQVIYTDDEGDIMLLGDYPWQEFCSMVQKIFIYPREEVSKLDAQSLNPRPGKCIEVLSGDNETTSTCGM</sequence>
<dbReference type="InterPro" id="IPR003340">
    <property type="entry name" value="B3_DNA-bd"/>
</dbReference>
<comment type="subcellular location">
    <subcellularLocation>
        <location evidence="1 8">Nucleus</location>
    </subcellularLocation>
</comment>
<evidence type="ECO:0000259" key="10">
    <source>
        <dbReference type="PROSITE" id="PS51745"/>
    </source>
</evidence>
<comment type="subunit">
    <text evidence="8">Homodimers and heterodimers.</text>
</comment>
<dbReference type="InterPro" id="IPR053793">
    <property type="entry name" value="PB1-like"/>
</dbReference>
<dbReference type="Pfam" id="PF02309">
    <property type="entry name" value="AUX_IAA"/>
    <property type="match status" value="1"/>
</dbReference>
<accession>A0AAV7F8N9</accession>
<feature type="domain" description="TF-B3" evidence="9">
    <location>
        <begin position="149"/>
        <end position="251"/>
    </location>
</feature>
<keyword evidence="4 8" id="KW-0238">DNA-binding</keyword>
<comment type="function">
    <text evidence="8">Auxin response factors (ARFs) are transcriptional factors that bind specifically to the DNA sequence 5'-TGTCTC-3' found in the auxin-responsive promoter elements (AuxREs).</text>
</comment>
<feature type="domain" description="PB1" evidence="10">
    <location>
        <begin position="607"/>
        <end position="691"/>
    </location>
</feature>
<evidence type="ECO:0000256" key="3">
    <source>
        <dbReference type="ARBA" id="ARBA00023015"/>
    </source>
</evidence>
<keyword evidence="5 8" id="KW-0804">Transcription</keyword>
<dbReference type="GO" id="GO:0009734">
    <property type="term" value="P:auxin-activated signaling pathway"/>
    <property type="evidence" value="ECO:0007669"/>
    <property type="project" value="UniProtKB-KW"/>
</dbReference>
<dbReference type="Gene3D" id="3.10.20.90">
    <property type="entry name" value="Phosphatidylinositol 3-kinase Catalytic Subunit, Chain A, domain 1"/>
    <property type="match status" value="1"/>
</dbReference>
<dbReference type="SUPFAM" id="SSF54277">
    <property type="entry name" value="CAD &amp; PB1 domains"/>
    <property type="match status" value="1"/>
</dbReference>
<evidence type="ECO:0000313" key="11">
    <source>
        <dbReference type="EMBL" id="KAG9457560.1"/>
    </source>
</evidence>
<dbReference type="SMART" id="SM01019">
    <property type="entry name" value="B3"/>
    <property type="match status" value="1"/>
</dbReference>
<dbReference type="Gene3D" id="2.40.330.10">
    <property type="entry name" value="DNA-binding pseudobarrel domain"/>
    <property type="match status" value="1"/>
</dbReference>
<keyword evidence="3 8" id="KW-0805">Transcription regulation</keyword>
<evidence type="ECO:0000256" key="6">
    <source>
        <dbReference type="ARBA" id="ARBA00023242"/>
    </source>
</evidence>
<dbReference type="FunFam" id="3.10.20.90:FF:000047">
    <property type="entry name" value="Auxin response factor"/>
    <property type="match status" value="1"/>
</dbReference>
<evidence type="ECO:0000256" key="5">
    <source>
        <dbReference type="ARBA" id="ARBA00023163"/>
    </source>
</evidence>
<dbReference type="Gene3D" id="2.30.30.1040">
    <property type="match status" value="1"/>
</dbReference>
<dbReference type="SUPFAM" id="SSF101936">
    <property type="entry name" value="DNA-binding pseudobarrel domain"/>
    <property type="match status" value="1"/>
</dbReference>
<dbReference type="InterPro" id="IPR044835">
    <property type="entry name" value="ARF_plant"/>
</dbReference>
<dbReference type="EMBL" id="JAINDJ010000002">
    <property type="protein sequence ID" value="KAG9457560.1"/>
    <property type="molecule type" value="Genomic_DNA"/>
</dbReference>
<evidence type="ECO:0000313" key="12">
    <source>
        <dbReference type="Proteomes" id="UP000825729"/>
    </source>
</evidence>
<dbReference type="Pfam" id="PF06507">
    <property type="entry name" value="ARF_AD"/>
    <property type="match status" value="1"/>
</dbReference>
<evidence type="ECO:0000256" key="2">
    <source>
        <dbReference type="ARBA" id="ARBA00007853"/>
    </source>
</evidence>
<name>A0AAV7F8N9_ARIFI</name>
<evidence type="ECO:0000256" key="1">
    <source>
        <dbReference type="ARBA" id="ARBA00004123"/>
    </source>
</evidence>
<gene>
    <name evidence="11" type="ORF">H6P81_002068</name>
</gene>
<evidence type="ECO:0000259" key="9">
    <source>
        <dbReference type="PROSITE" id="PS50863"/>
    </source>
</evidence>
<dbReference type="GO" id="GO:0006355">
    <property type="term" value="P:regulation of DNA-templated transcription"/>
    <property type="evidence" value="ECO:0007669"/>
    <property type="project" value="InterPro"/>
</dbReference>
<reference evidence="11 12" key="1">
    <citation type="submission" date="2021-07" db="EMBL/GenBank/DDBJ databases">
        <title>The Aristolochia fimbriata genome: insights into angiosperm evolution, floral development and chemical biosynthesis.</title>
        <authorList>
            <person name="Jiao Y."/>
        </authorList>
    </citation>
    <scope>NUCLEOTIDE SEQUENCE [LARGE SCALE GENOMIC DNA]</scope>
    <source>
        <strain evidence="11">IBCAS-2021</strain>
        <tissue evidence="11">Leaf</tissue>
    </source>
</reference>
<proteinExistence type="inferred from homology"/>
<dbReference type="PROSITE" id="PS50863">
    <property type="entry name" value="B3"/>
    <property type="match status" value="1"/>
</dbReference>
<comment type="caution">
    <text evidence="11">The sequence shown here is derived from an EMBL/GenBank/DDBJ whole genome shotgun (WGS) entry which is preliminary data.</text>
</comment>
<dbReference type="CDD" id="cd10017">
    <property type="entry name" value="B3_DNA"/>
    <property type="match status" value="1"/>
</dbReference>
<keyword evidence="7 8" id="KW-0927">Auxin signaling pathway</keyword>
<dbReference type="FunFam" id="2.40.330.10:FF:000001">
    <property type="entry name" value="Auxin response factor"/>
    <property type="match status" value="1"/>
</dbReference>
<dbReference type="InterPro" id="IPR033389">
    <property type="entry name" value="AUX/IAA_dom"/>
</dbReference>
<comment type="similarity">
    <text evidence="2 8">Belongs to the ARF family.</text>
</comment>
<dbReference type="Proteomes" id="UP000825729">
    <property type="component" value="Unassembled WGS sequence"/>
</dbReference>
<protein>
    <recommendedName>
        <fullName evidence="8">Auxin response factor</fullName>
    </recommendedName>
</protein>
<organism evidence="11 12">
    <name type="scientific">Aristolochia fimbriata</name>
    <name type="common">White veined hardy Dutchman's pipe vine</name>
    <dbReference type="NCBI Taxonomy" id="158543"/>
    <lineage>
        <taxon>Eukaryota</taxon>
        <taxon>Viridiplantae</taxon>
        <taxon>Streptophyta</taxon>
        <taxon>Embryophyta</taxon>
        <taxon>Tracheophyta</taxon>
        <taxon>Spermatophyta</taxon>
        <taxon>Magnoliopsida</taxon>
        <taxon>Magnoliidae</taxon>
        <taxon>Piperales</taxon>
        <taxon>Aristolochiaceae</taxon>
        <taxon>Aristolochia</taxon>
    </lineage>
</organism>
<dbReference type="GO" id="GO:0005634">
    <property type="term" value="C:nucleus"/>
    <property type="evidence" value="ECO:0007669"/>
    <property type="project" value="UniProtKB-SubCell"/>
</dbReference>
<dbReference type="PROSITE" id="PS51745">
    <property type="entry name" value="PB1"/>
    <property type="match status" value="1"/>
</dbReference>